<reference evidence="1" key="1">
    <citation type="journal article" date="2020" name="mSystems">
        <title>Genome- and Community-Level Interaction Insights into Carbon Utilization and Element Cycling Functions of Hydrothermarchaeota in Hydrothermal Sediment.</title>
        <authorList>
            <person name="Zhou Z."/>
            <person name="Liu Y."/>
            <person name="Xu W."/>
            <person name="Pan J."/>
            <person name="Luo Z.H."/>
            <person name="Li M."/>
        </authorList>
    </citation>
    <scope>NUCLEOTIDE SEQUENCE [LARGE SCALE GENOMIC DNA]</scope>
    <source>
        <strain evidence="1">SpSt-200</strain>
    </source>
</reference>
<name>A0A7C2BD55_9PSED</name>
<evidence type="ECO:0000313" key="1">
    <source>
        <dbReference type="EMBL" id="HEF28174.1"/>
    </source>
</evidence>
<gene>
    <name evidence="1" type="ORF">ENP23_20685</name>
</gene>
<protein>
    <recommendedName>
        <fullName evidence="2">Abi-like protein</fullName>
    </recommendedName>
</protein>
<organism evidence="1">
    <name type="scientific">Pseudomonas graminis</name>
    <dbReference type="NCBI Taxonomy" id="158627"/>
    <lineage>
        <taxon>Bacteria</taxon>
        <taxon>Pseudomonadati</taxon>
        <taxon>Pseudomonadota</taxon>
        <taxon>Gammaproteobacteria</taxon>
        <taxon>Pseudomonadales</taxon>
        <taxon>Pseudomonadaceae</taxon>
        <taxon>Pseudomonas</taxon>
    </lineage>
</organism>
<dbReference type="EMBL" id="DSIN01000032">
    <property type="protein sequence ID" value="HEF28174.1"/>
    <property type="molecule type" value="Genomic_DNA"/>
</dbReference>
<comment type="caution">
    <text evidence="1">The sequence shown here is derived from an EMBL/GenBank/DDBJ whole genome shotgun (WGS) entry which is preliminary data.</text>
</comment>
<proteinExistence type="predicted"/>
<dbReference type="AlphaFoldDB" id="A0A7C2BD55"/>
<evidence type="ECO:0008006" key="2">
    <source>
        <dbReference type="Google" id="ProtNLM"/>
    </source>
</evidence>
<sequence>MQKTCAVSTALSSVRMATYRSAATAAGFGAEEALALYAWNARVSGALLTPLHICEVVVRNAVADAIELIHGPSWPWNSGFERSLPRCAGPGYNPLTDLQRLKSKRSTTDQIVAELKFVFWEKMFTSRHDDRIWNSCLIQVFPNLEPANTTAENRKKLFENLNKVRLLRNRIAHHEPIFSRDLQADFCIIIGLVEGRCRASASWMLKQQHALEVIATKPF</sequence>
<accession>A0A7C2BD55</accession>